<feature type="transmembrane region" description="Helical" evidence="1">
    <location>
        <begin position="208"/>
        <end position="234"/>
    </location>
</feature>
<proteinExistence type="predicted"/>
<keyword evidence="3" id="KW-1185">Reference proteome</keyword>
<gene>
    <name evidence="2" type="ORF">SAMN05216388_101637</name>
</gene>
<evidence type="ECO:0000313" key="3">
    <source>
        <dbReference type="Proteomes" id="UP000198775"/>
    </source>
</evidence>
<feature type="transmembrane region" description="Helical" evidence="1">
    <location>
        <begin position="86"/>
        <end position="108"/>
    </location>
</feature>
<dbReference type="EMBL" id="FOCX01000016">
    <property type="protein sequence ID" value="SEO64822.1"/>
    <property type="molecule type" value="Genomic_DNA"/>
</dbReference>
<evidence type="ECO:0000313" key="2">
    <source>
        <dbReference type="EMBL" id="SEO64822.1"/>
    </source>
</evidence>
<dbReference type="AlphaFoldDB" id="A0A1H8RER9"/>
<feature type="transmembrane region" description="Helical" evidence="1">
    <location>
        <begin position="128"/>
        <end position="153"/>
    </location>
</feature>
<name>A0A1H8RER9_9EURY</name>
<reference evidence="3" key="1">
    <citation type="submission" date="2016-10" db="EMBL/GenBank/DDBJ databases">
        <authorList>
            <person name="Varghese N."/>
            <person name="Submissions S."/>
        </authorList>
    </citation>
    <scope>NUCLEOTIDE SEQUENCE [LARGE SCALE GENOMIC DNA]</scope>
    <source>
        <strain evidence="3">IBRC-M 10043</strain>
    </source>
</reference>
<dbReference type="OrthoDB" id="253449at2157"/>
<keyword evidence="1" id="KW-0472">Membrane</keyword>
<keyword evidence="1" id="KW-0812">Transmembrane</keyword>
<evidence type="ECO:0000256" key="1">
    <source>
        <dbReference type="SAM" id="Phobius"/>
    </source>
</evidence>
<organism evidence="2 3">
    <name type="scientific">Halorientalis persicus</name>
    <dbReference type="NCBI Taxonomy" id="1367881"/>
    <lineage>
        <taxon>Archaea</taxon>
        <taxon>Methanobacteriati</taxon>
        <taxon>Methanobacteriota</taxon>
        <taxon>Stenosarchaea group</taxon>
        <taxon>Halobacteria</taxon>
        <taxon>Halobacteriales</taxon>
        <taxon>Haloarculaceae</taxon>
        <taxon>Halorientalis</taxon>
    </lineage>
</organism>
<dbReference type="Proteomes" id="UP000198775">
    <property type="component" value="Unassembled WGS sequence"/>
</dbReference>
<sequence>MPARSALHTVSDRVGPYDLIAAVVLVAVLERAALAAVHPLAALLVPPVAPALVFARVAPTLRDELTGHDIPVGAFEPLGPWTLGRLVAVTTAVHAAAVVAVVASFLVFDTLASLIEYRSDPSPVRPFAVSRVAVGCALAVGALVWGVLGVAVVRVRAGESMRRSLVSALVAPITRPRRIAHTVGVHLLVFGLGAVLFVTAPNGPVRPAWVALGIVAVAVLGGVLLAVVGSTVFARLQLRRLADRPVMPAWNRRTAVTVALAGLLLVAPVVAASAVRVTETRPMPDRAATLPDGPGQAYRAAAINTLRSSATVTLDDPTDGRPAVVWEKDRANRRFLFRIGETPLAYASTGTDAHALTGYDPFALATGTGDRSRAIPLDRAATAEPGYRGYLRNPGLLAISDVTPLPLLPGDEWTTVTRNETRGTWAVDVTEAEAVGRFLFGDAAAEASRVERARIRMTVDTDRGLVTGGRIRYETNATGVSNATRAGEYDVDLRIEVETGTTVRRPAELGRRTVGEWWADLLAY</sequence>
<dbReference type="RefSeq" id="WP_092661849.1">
    <property type="nucleotide sequence ID" value="NZ_FOCX01000016.1"/>
</dbReference>
<protein>
    <submittedName>
        <fullName evidence="2">Uncharacterized protein</fullName>
    </submittedName>
</protein>
<feature type="transmembrane region" description="Helical" evidence="1">
    <location>
        <begin position="255"/>
        <end position="275"/>
    </location>
</feature>
<accession>A0A1H8RER9</accession>
<feature type="transmembrane region" description="Helical" evidence="1">
    <location>
        <begin position="183"/>
        <end position="202"/>
    </location>
</feature>
<keyword evidence="1" id="KW-1133">Transmembrane helix</keyword>